<evidence type="ECO:0000313" key="2">
    <source>
        <dbReference type="EMBL" id="GHF97443.1"/>
    </source>
</evidence>
<dbReference type="RefSeq" id="WP_229902477.1">
    <property type="nucleotide sequence ID" value="NZ_BNAW01000003.1"/>
</dbReference>
<feature type="transmembrane region" description="Helical" evidence="1">
    <location>
        <begin position="398"/>
        <end position="417"/>
    </location>
</feature>
<reference evidence="3" key="1">
    <citation type="journal article" date="2019" name="Int. J. Syst. Evol. Microbiol.">
        <title>The Global Catalogue of Microorganisms (GCM) 10K type strain sequencing project: providing services to taxonomists for standard genome sequencing and annotation.</title>
        <authorList>
            <consortium name="The Broad Institute Genomics Platform"/>
            <consortium name="The Broad Institute Genome Sequencing Center for Infectious Disease"/>
            <person name="Wu L."/>
            <person name="Ma J."/>
        </authorList>
    </citation>
    <scope>NUCLEOTIDE SEQUENCE [LARGE SCALE GENOMIC DNA]</scope>
    <source>
        <strain evidence="3">CGMCC 4.7680</strain>
    </source>
</reference>
<keyword evidence="1" id="KW-1133">Transmembrane helix</keyword>
<organism evidence="2 3">
    <name type="scientific">Amycolatopsis bullii</name>
    <dbReference type="NCBI Taxonomy" id="941987"/>
    <lineage>
        <taxon>Bacteria</taxon>
        <taxon>Bacillati</taxon>
        <taxon>Actinomycetota</taxon>
        <taxon>Actinomycetes</taxon>
        <taxon>Pseudonocardiales</taxon>
        <taxon>Pseudonocardiaceae</taxon>
        <taxon>Amycolatopsis</taxon>
    </lineage>
</organism>
<keyword evidence="1" id="KW-0472">Membrane</keyword>
<gene>
    <name evidence="2" type="ORF">GCM10017567_09800</name>
</gene>
<protein>
    <submittedName>
        <fullName evidence="2">Uncharacterized protein</fullName>
    </submittedName>
</protein>
<accession>A0ABQ3K061</accession>
<keyword evidence="1" id="KW-0812">Transmembrane</keyword>
<dbReference type="EMBL" id="BNAW01000003">
    <property type="protein sequence ID" value="GHF97443.1"/>
    <property type="molecule type" value="Genomic_DNA"/>
</dbReference>
<dbReference type="Proteomes" id="UP000649955">
    <property type="component" value="Unassembled WGS sequence"/>
</dbReference>
<keyword evidence="3" id="KW-1185">Reference proteome</keyword>
<evidence type="ECO:0000313" key="3">
    <source>
        <dbReference type="Proteomes" id="UP000649955"/>
    </source>
</evidence>
<sequence length="502" mass="54518">MQGDQQAWLVRFAELRYRPFGGAPVVEVVPAQWGLDPTTVRQAAHSRRYRETAPDRAGSLRFEFAPGLFPPPFDRGPGTEADRRRLAKLLHGQEQFWASSRRLRLGRDDIGNAAAAAGMTVVAEAADATDRLLLLRRTGLPDEELRPRTAGRRLGLSTVQSLAAVLGIAGIAVGTWFAATAEQKWPVLLIPVFLITAVAAPFLVRAIAGRSPRMPWLDEPFDGSPQVIVLPPPSVSPELLGEVASLYGYFSAGPCDATRNHLDLLFRKTRPGLVFGTPAPRVPPSFEVPPPFEVQPGSPDREQWLRNHLDGRAELWVSVRHAKLTPARIAEIAGGEGLHPVAEFADSTDRILLLRGRSPVPARKFRMSFAGFLVPAVWAVLCFGGGAVTALFTGEQRIFAIGFGLTALGVPPLLWVLRIFPRSARVGWLAGEFDGSASVTFFSGQFDVSPELVRQIAAFHGYFFRSQTATQAQGALVTYARLPQNAMTSTPIHAITTPPAAP</sequence>
<feature type="transmembrane region" description="Helical" evidence="1">
    <location>
        <begin position="369"/>
        <end position="392"/>
    </location>
</feature>
<feature type="transmembrane region" description="Helical" evidence="1">
    <location>
        <begin position="154"/>
        <end position="179"/>
    </location>
</feature>
<feature type="transmembrane region" description="Helical" evidence="1">
    <location>
        <begin position="185"/>
        <end position="204"/>
    </location>
</feature>
<name>A0ABQ3K061_9PSEU</name>
<evidence type="ECO:0000256" key="1">
    <source>
        <dbReference type="SAM" id="Phobius"/>
    </source>
</evidence>
<proteinExistence type="predicted"/>
<comment type="caution">
    <text evidence="2">The sequence shown here is derived from an EMBL/GenBank/DDBJ whole genome shotgun (WGS) entry which is preliminary data.</text>
</comment>